<keyword evidence="6" id="KW-1133">Transmembrane helix</keyword>
<dbReference type="InterPro" id="IPR001117">
    <property type="entry name" value="Cu-oxidase_2nd"/>
</dbReference>
<keyword evidence="6" id="KW-0812">Transmembrane</keyword>
<dbReference type="EMBL" id="KN846984">
    <property type="protein sequence ID" value="KIW95261.1"/>
    <property type="molecule type" value="Genomic_DNA"/>
</dbReference>
<dbReference type="Pfam" id="PF00394">
    <property type="entry name" value="Cu-oxidase"/>
    <property type="match status" value="1"/>
</dbReference>
<dbReference type="RefSeq" id="XP_016621930.1">
    <property type="nucleotide sequence ID" value="XM_016761592.1"/>
</dbReference>
<dbReference type="VEuPathDB" id="FungiDB:Z519_03845"/>
<evidence type="ECO:0000256" key="1">
    <source>
        <dbReference type="ARBA" id="ARBA00010609"/>
    </source>
</evidence>
<evidence type="ECO:0000259" key="8">
    <source>
        <dbReference type="Pfam" id="PF07731"/>
    </source>
</evidence>
<accession>A0A0D2EZ68</accession>
<feature type="domain" description="Plastocyanin-like" evidence="9">
    <location>
        <begin position="133"/>
        <end position="248"/>
    </location>
</feature>
<reference evidence="10" key="1">
    <citation type="submission" date="2015-01" db="EMBL/GenBank/DDBJ databases">
        <title>The Genome Sequence of Cladophialophora bantiana CBS 173.52.</title>
        <authorList>
            <consortium name="The Broad Institute Genomics Platform"/>
            <person name="Cuomo C."/>
            <person name="de Hoog S."/>
            <person name="Gorbushina A."/>
            <person name="Stielow B."/>
            <person name="Teixiera M."/>
            <person name="Abouelleil A."/>
            <person name="Chapman S.B."/>
            <person name="Priest M."/>
            <person name="Young S.K."/>
            <person name="Wortman J."/>
            <person name="Nusbaum C."/>
            <person name="Birren B."/>
        </authorList>
    </citation>
    <scope>NUCLEOTIDE SEQUENCE [LARGE SCALE GENOMIC DNA]</scope>
    <source>
        <strain evidence="10">CBS 173.52</strain>
    </source>
</reference>
<feature type="region of interest" description="Disordered" evidence="5">
    <location>
        <begin position="71"/>
        <end position="100"/>
    </location>
</feature>
<evidence type="ECO:0000256" key="4">
    <source>
        <dbReference type="ARBA" id="ARBA00023008"/>
    </source>
</evidence>
<dbReference type="GeneID" id="27696773"/>
<dbReference type="InterPro" id="IPR008972">
    <property type="entry name" value="Cupredoxin"/>
</dbReference>
<dbReference type="InterPro" id="IPR045087">
    <property type="entry name" value="Cu-oxidase_fam"/>
</dbReference>
<evidence type="ECO:0000313" key="11">
    <source>
        <dbReference type="Proteomes" id="UP000053789"/>
    </source>
</evidence>
<dbReference type="Gene3D" id="2.60.40.420">
    <property type="entry name" value="Cupredoxins - blue copper proteins"/>
    <property type="match status" value="3"/>
</dbReference>
<feature type="domain" description="Plastocyanin-like" evidence="7">
    <location>
        <begin position="260"/>
        <end position="424"/>
    </location>
</feature>
<dbReference type="InterPro" id="IPR033138">
    <property type="entry name" value="Cu_oxidase_CS"/>
</dbReference>
<dbReference type="AlphaFoldDB" id="A0A0D2EZ68"/>
<name>A0A0D2EZ68_CLAB1</name>
<feature type="domain" description="Plastocyanin-like" evidence="8">
    <location>
        <begin position="494"/>
        <end position="629"/>
    </location>
</feature>
<gene>
    <name evidence="10" type="ORF">Z519_03845</name>
</gene>
<dbReference type="Proteomes" id="UP000053789">
    <property type="component" value="Unassembled WGS sequence"/>
</dbReference>
<dbReference type="SUPFAM" id="SSF49503">
    <property type="entry name" value="Cupredoxins"/>
    <property type="match status" value="3"/>
</dbReference>
<evidence type="ECO:0000256" key="2">
    <source>
        <dbReference type="ARBA" id="ARBA00022723"/>
    </source>
</evidence>
<evidence type="ECO:0000256" key="6">
    <source>
        <dbReference type="SAM" id="Phobius"/>
    </source>
</evidence>
<dbReference type="CDD" id="cd13886">
    <property type="entry name" value="CuRO_2_MCO_like_1"/>
    <property type="match status" value="1"/>
</dbReference>
<feature type="transmembrane region" description="Helical" evidence="6">
    <location>
        <begin position="43"/>
        <end position="68"/>
    </location>
</feature>
<keyword evidence="2" id="KW-0479">Metal-binding</keyword>
<dbReference type="GO" id="GO:0005507">
    <property type="term" value="F:copper ion binding"/>
    <property type="evidence" value="ECO:0007669"/>
    <property type="project" value="InterPro"/>
</dbReference>
<evidence type="ECO:0000256" key="5">
    <source>
        <dbReference type="SAM" id="MobiDB-lite"/>
    </source>
</evidence>
<dbReference type="Pfam" id="PF07731">
    <property type="entry name" value="Cu-oxidase_2"/>
    <property type="match status" value="1"/>
</dbReference>
<evidence type="ECO:0000259" key="9">
    <source>
        <dbReference type="Pfam" id="PF07732"/>
    </source>
</evidence>
<keyword evidence="11" id="KW-1185">Reference proteome</keyword>
<protein>
    <recommendedName>
        <fullName evidence="12">Multicopper oxidase</fullName>
    </recommendedName>
</protein>
<sequence>MAQDTSAEQKAAEEQQFAPTLGTGAVSGAKDGRVHSRASRRTTYLALFVVVVVVVLGLALGLGLGLGLKHSNKGQSNSAAGSPSPSNSSSPSEDSQASMVVPPWRSNVEDYTLDIASWDFNAPPTTREYNFTVSEIELSPDGVFRPVVAINGRFPGPLIRANVGDRLLIHVQNNLPNGTAFHWHGLYQNGTNWMDGTSGITQCPIPPGANFTYNFTVENQFGTYWYHTHYSTTNGDGPVGPLIIHSPDELKMQKYYDVDQVVLIQDWYHDYSQALLPDYLASGSENSEPVPDNGVIQGTNYFNCSTLDSDSGYVCEQNSTRAVFTVQHGKRYRYRLINTGAFATFEFSIDNHPLSVIEADGTATEPLSVHRLDIAVAQRYSIVINANQSAGSNYWMRAQMNTFCFGGPNPVLDPNVRALITYANNTDEPTNSTDWKDAMDVQCVGLNSSLLTPFFESEAPPATTLYAIAANFQIGDYALDRAYINGTSWVMADVPTLNQAVAGLQAANTSFTTSGVSSAFTANQYVIDIPDYAVVDLLITNYDEGAHPFHLHGHTFWVLASSPDQYFDWSTYDGLNKTLSNVMRRDTLMIDAYGWALIRFKADNPGLWALHCHISWHMEAGLLMQFQARNDIMRTWTIPSDVLGLCFA</sequence>
<dbReference type="OrthoDB" id="2121828at2759"/>
<dbReference type="InterPro" id="IPR011707">
    <property type="entry name" value="Cu-oxidase-like_N"/>
</dbReference>
<dbReference type="InterPro" id="IPR011706">
    <property type="entry name" value="Cu-oxidase_C"/>
</dbReference>
<dbReference type="PANTHER" id="PTHR11709:SF414">
    <property type="entry name" value="ADR239WP"/>
    <property type="match status" value="1"/>
</dbReference>
<dbReference type="InterPro" id="IPR002355">
    <property type="entry name" value="Cu_oxidase_Cu_BS"/>
</dbReference>
<keyword evidence="6" id="KW-0472">Membrane</keyword>
<evidence type="ECO:0000259" key="7">
    <source>
        <dbReference type="Pfam" id="PF00394"/>
    </source>
</evidence>
<proteinExistence type="inferred from homology"/>
<dbReference type="CDD" id="cd13857">
    <property type="entry name" value="CuRO_1_Diphenol_Ox"/>
    <property type="match status" value="1"/>
</dbReference>
<dbReference type="GO" id="GO:0016491">
    <property type="term" value="F:oxidoreductase activity"/>
    <property type="evidence" value="ECO:0007669"/>
    <property type="project" value="UniProtKB-KW"/>
</dbReference>
<evidence type="ECO:0000313" key="10">
    <source>
        <dbReference type="EMBL" id="KIW95261.1"/>
    </source>
</evidence>
<dbReference type="HOGENOM" id="CLU_006504_7_1_1"/>
<dbReference type="PANTHER" id="PTHR11709">
    <property type="entry name" value="MULTI-COPPER OXIDASE"/>
    <property type="match status" value="1"/>
</dbReference>
<evidence type="ECO:0000256" key="3">
    <source>
        <dbReference type="ARBA" id="ARBA00023002"/>
    </source>
</evidence>
<dbReference type="PROSITE" id="PS00079">
    <property type="entry name" value="MULTICOPPER_OXIDASE1"/>
    <property type="match status" value="1"/>
</dbReference>
<dbReference type="FunFam" id="2.60.40.420:FF:000045">
    <property type="entry name" value="Laccase 2"/>
    <property type="match status" value="1"/>
</dbReference>
<feature type="region of interest" description="Disordered" evidence="5">
    <location>
        <begin position="1"/>
        <end position="31"/>
    </location>
</feature>
<organism evidence="10 11">
    <name type="scientific">Cladophialophora bantiana (strain ATCC 10958 / CBS 173.52 / CDC B-1940 / NIH 8579)</name>
    <name type="common">Xylohypha bantiana</name>
    <dbReference type="NCBI Taxonomy" id="1442370"/>
    <lineage>
        <taxon>Eukaryota</taxon>
        <taxon>Fungi</taxon>
        <taxon>Dikarya</taxon>
        <taxon>Ascomycota</taxon>
        <taxon>Pezizomycotina</taxon>
        <taxon>Eurotiomycetes</taxon>
        <taxon>Chaetothyriomycetidae</taxon>
        <taxon>Chaetothyriales</taxon>
        <taxon>Herpotrichiellaceae</taxon>
        <taxon>Cladophialophora</taxon>
    </lineage>
</organism>
<dbReference type="PROSITE" id="PS00080">
    <property type="entry name" value="MULTICOPPER_OXIDASE2"/>
    <property type="match status" value="1"/>
</dbReference>
<dbReference type="CDD" id="cd13910">
    <property type="entry name" value="CuRO_3_MCO_like_4"/>
    <property type="match status" value="1"/>
</dbReference>
<keyword evidence="4" id="KW-0186">Copper</keyword>
<comment type="similarity">
    <text evidence="1">Belongs to the multicopper oxidase family.</text>
</comment>
<dbReference type="Pfam" id="PF07732">
    <property type="entry name" value="Cu-oxidase_3"/>
    <property type="match status" value="1"/>
</dbReference>
<feature type="compositionally biased region" description="Low complexity" evidence="5">
    <location>
        <begin position="74"/>
        <end position="98"/>
    </location>
</feature>
<keyword evidence="3" id="KW-0560">Oxidoreductase</keyword>
<evidence type="ECO:0008006" key="12">
    <source>
        <dbReference type="Google" id="ProtNLM"/>
    </source>
</evidence>